<dbReference type="STRING" id="8081.ENSPREP00000008388"/>
<dbReference type="GeneTree" id="ENSGT00940000153116"/>
<keyword evidence="1 2" id="KW-0175">Coiled coil</keyword>
<evidence type="ECO:0000313" key="5">
    <source>
        <dbReference type="Ensembl" id="ENSPREP00000008388.1"/>
    </source>
</evidence>
<evidence type="ECO:0000256" key="2">
    <source>
        <dbReference type="SAM" id="Coils"/>
    </source>
</evidence>
<feature type="coiled-coil region" evidence="2">
    <location>
        <begin position="44"/>
        <end position="141"/>
    </location>
</feature>
<proteinExistence type="predicted"/>
<sequence length="569" mass="66008">MSEYKVSCVSILKYVFFLNKLITTMAQGRSVVSGRPENLEVDADEVAKLEIAELQNQYRIMKQRDQRGYEIQAREQIRKQEKEIGNLLKEREKVLQNLNARKNLLRQQQDREEIRSLIEHNKELDNEMEKERECQKKLQSEILSMETSLAKMRKGDGSSSLTQGAKARKVKKIIRDMEANVKRASTQFSSLMTKNSQLKEELGTLCIEREHFQKLRNNLAKEVHKIRKNIEEMTRLSTAAYDIRQEALARMKMLREKATKDLIQYNTEMKELERIIANEYTLKNFIMTKCNEELGHFDDKMGPGQLPGARALKRLLTGEHTVDNLKDTFEKLQAIMGEDNLDQLVNSFIEAKDRNMAFLIFINEQNSETVKLKDQINKQIKDEMEKFNREELQQEQKHLSLMKDMEEKIKEAETQTETYASQADSISTILDQIKQGVDSMFKDVGCDYTAVEERLGFTSGITESNIITYLDLIEEKTNEMLSVQAFLKFKELKDGFDAADLARSIIGQNPDLKRDLSSHTSVSSLEASPEEPTITDEDDRPLSHEELCKKIMRRKTEWSSRSHTSYKNL</sequence>
<evidence type="ECO:0000313" key="6">
    <source>
        <dbReference type="Proteomes" id="UP000242638"/>
    </source>
</evidence>
<dbReference type="PANTHER" id="PTHR21694:SF35">
    <property type="entry name" value="OUTER DYNEIN ARM-DOCKING COMPLEX SUBUNIT 1"/>
    <property type="match status" value="1"/>
</dbReference>
<feature type="coiled-coil region" evidence="2">
    <location>
        <begin position="373"/>
        <end position="422"/>
    </location>
</feature>
<dbReference type="Pfam" id="PF21773">
    <property type="entry name" value="ODAD1_CC"/>
    <property type="match status" value="1"/>
</dbReference>
<reference evidence="5" key="2">
    <citation type="submission" date="2025-08" db="UniProtKB">
        <authorList>
            <consortium name="Ensembl"/>
        </authorList>
    </citation>
    <scope>IDENTIFICATION</scope>
    <source>
        <strain evidence="5">Guanapo</strain>
    </source>
</reference>
<evidence type="ECO:0000256" key="1">
    <source>
        <dbReference type="ARBA" id="ARBA00023054"/>
    </source>
</evidence>
<dbReference type="PANTHER" id="PTHR21694">
    <property type="entry name" value="COILED-COIL DOMAIN-CONTAINING PROTEIN 63"/>
    <property type="match status" value="1"/>
</dbReference>
<reference evidence="6" key="1">
    <citation type="submission" date="2013-11" db="EMBL/GenBank/DDBJ databases">
        <title>The genomic landscape of the Guanapo guppy.</title>
        <authorList>
            <person name="Kuenstner A."/>
            <person name="Dreyer C."/>
        </authorList>
    </citation>
    <scope>NUCLEOTIDE SEQUENCE</scope>
    <source>
        <strain evidence="6">Guanapo</strain>
    </source>
</reference>
<dbReference type="Proteomes" id="UP000242638">
    <property type="component" value="Unassembled WGS sequence"/>
</dbReference>
<dbReference type="InterPro" id="IPR051876">
    <property type="entry name" value="ODA-DC/CCD"/>
</dbReference>
<accession>A0A3P9NFX3</accession>
<evidence type="ECO:0000256" key="3">
    <source>
        <dbReference type="SAM" id="MobiDB-lite"/>
    </source>
</evidence>
<dbReference type="OMA" id="NQYRIMK"/>
<dbReference type="AlphaFoldDB" id="A0A3P9NFX3"/>
<dbReference type="GO" id="GO:0036158">
    <property type="term" value="P:outer dynein arm assembly"/>
    <property type="evidence" value="ECO:0007669"/>
    <property type="project" value="TreeGrafter"/>
</dbReference>
<reference evidence="5" key="3">
    <citation type="submission" date="2025-09" db="UniProtKB">
        <authorList>
            <consortium name="Ensembl"/>
        </authorList>
    </citation>
    <scope>IDENTIFICATION</scope>
    <source>
        <strain evidence="5">Guanapo</strain>
    </source>
</reference>
<feature type="coiled-coil region" evidence="2">
    <location>
        <begin position="167"/>
        <end position="275"/>
    </location>
</feature>
<dbReference type="InterPro" id="IPR049258">
    <property type="entry name" value="ODAD1_CC"/>
</dbReference>
<dbReference type="Ensembl" id="ENSPRET00000008486.1">
    <property type="protein sequence ID" value="ENSPREP00000008388.1"/>
    <property type="gene ID" value="ENSPREG00000005737.1"/>
</dbReference>
<evidence type="ECO:0000259" key="4">
    <source>
        <dbReference type="Pfam" id="PF21773"/>
    </source>
</evidence>
<keyword evidence="6" id="KW-1185">Reference proteome</keyword>
<dbReference type="GO" id="GO:0005930">
    <property type="term" value="C:axoneme"/>
    <property type="evidence" value="ECO:0007669"/>
    <property type="project" value="TreeGrafter"/>
</dbReference>
<dbReference type="GO" id="GO:0003341">
    <property type="term" value="P:cilium movement"/>
    <property type="evidence" value="ECO:0007669"/>
    <property type="project" value="TreeGrafter"/>
</dbReference>
<name>A0A3P9NFX3_POERE</name>
<protein>
    <submittedName>
        <fullName evidence="5">Outer dynein arm docking complex subunit 1</fullName>
    </submittedName>
</protein>
<organism evidence="5 6">
    <name type="scientific">Poecilia reticulata</name>
    <name type="common">Guppy</name>
    <name type="synonym">Acanthophacelus reticulatus</name>
    <dbReference type="NCBI Taxonomy" id="8081"/>
    <lineage>
        <taxon>Eukaryota</taxon>
        <taxon>Metazoa</taxon>
        <taxon>Chordata</taxon>
        <taxon>Craniata</taxon>
        <taxon>Vertebrata</taxon>
        <taxon>Euteleostomi</taxon>
        <taxon>Actinopterygii</taxon>
        <taxon>Neopterygii</taxon>
        <taxon>Teleostei</taxon>
        <taxon>Neoteleostei</taxon>
        <taxon>Acanthomorphata</taxon>
        <taxon>Ovalentaria</taxon>
        <taxon>Atherinomorphae</taxon>
        <taxon>Cyprinodontiformes</taxon>
        <taxon>Poeciliidae</taxon>
        <taxon>Poeciliinae</taxon>
        <taxon>Poecilia</taxon>
    </lineage>
</organism>
<feature type="domain" description="ODAD1 central coiled coil region" evidence="4">
    <location>
        <begin position="172"/>
        <end position="456"/>
    </location>
</feature>
<feature type="region of interest" description="Disordered" evidence="3">
    <location>
        <begin position="514"/>
        <end position="542"/>
    </location>
</feature>